<dbReference type="EMBL" id="JBHSHL010000051">
    <property type="protein sequence ID" value="MFC4805517.1"/>
    <property type="molecule type" value="Genomic_DNA"/>
</dbReference>
<dbReference type="Pfam" id="PF00217">
    <property type="entry name" value="ATP-gua_Ptrans"/>
    <property type="match status" value="1"/>
</dbReference>
<dbReference type="PANTHER" id="PTHR11547:SF38">
    <property type="entry name" value="ARGININE KINASE 1-RELATED"/>
    <property type="match status" value="1"/>
</dbReference>
<feature type="binding site" evidence="5">
    <location>
        <begin position="9"/>
        <end position="13"/>
    </location>
    <ligand>
        <name>ATP</name>
        <dbReference type="ChEBI" id="CHEBI:30616"/>
    </ligand>
</feature>
<dbReference type="InterPro" id="IPR022414">
    <property type="entry name" value="ATP-guanido_PTrfase_cat"/>
</dbReference>
<dbReference type="PROSITE" id="PS00112">
    <property type="entry name" value="PHOSPHAGEN_KINASE"/>
    <property type="match status" value="1"/>
</dbReference>
<evidence type="ECO:0000313" key="8">
    <source>
        <dbReference type="EMBL" id="MFC4805517.1"/>
    </source>
</evidence>
<evidence type="ECO:0000313" key="9">
    <source>
        <dbReference type="Proteomes" id="UP001595916"/>
    </source>
</evidence>
<dbReference type="InterPro" id="IPR022415">
    <property type="entry name" value="ATP-guanido_PTrfase_AS"/>
</dbReference>
<gene>
    <name evidence="8" type="ORF">ACFO4R_10585</name>
</gene>
<keyword evidence="2 5" id="KW-0547">Nucleotide-binding</keyword>
<feature type="domain" description="Phosphagen kinase C-terminal" evidence="7">
    <location>
        <begin position="6"/>
        <end position="236"/>
    </location>
</feature>
<evidence type="ECO:0000256" key="6">
    <source>
        <dbReference type="RuleBase" id="RU000505"/>
    </source>
</evidence>
<dbReference type="PROSITE" id="PS51510">
    <property type="entry name" value="PHOSPHAGEN_KINASE_C"/>
    <property type="match status" value="1"/>
</dbReference>
<accession>A0ABV9QN67</accession>
<dbReference type="RefSeq" id="WP_379789086.1">
    <property type="nucleotide sequence ID" value="NZ_JBHSHL010000051.1"/>
</dbReference>
<dbReference type="Gene3D" id="3.30.590.10">
    <property type="entry name" value="Glutamine synthetase/guanido kinase, catalytic domain"/>
    <property type="match status" value="1"/>
</dbReference>
<evidence type="ECO:0000256" key="5">
    <source>
        <dbReference type="PROSITE-ProRule" id="PRU00843"/>
    </source>
</evidence>
<keyword evidence="3 5" id="KW-0418">Kinase</keyword>
<dbReference type="PANTHER" id="PTHR11547">
    <property type="entry name" value="ARGININE OR CREATINE KINASE"/>
    <property type="match status" value="1"/>
</dbReference>
<feature type="binding site" evidence="5">
    <location>
        <begin position="158"/>
        <end position="162"/>
    </location>
    <ligand>
        <name>ATP</name>
        <dbReference type="ChEBI" id="CHEBI:30616"/>
    </ligand>
</feature>
<keyword evidence="1 5" id="KW-0808">Transferase</keyword>
<organism evidence="8 9">
    <name type="scientific">Filifactor villosus</name>
    <dbReference type="NCBI Taxonomy" id="29374"/>
    <lineage>
        <taxon>Bacteria</taxon>
        <taxon>Bacillati</taxon>
        <taxon>Bacillota</taxon>
        <taxon>Clostridia</taxon>
        <taxon>Peptostreptococcales</taxon>
        <taxon>Filifactoraceae</taxon>
        <taxon>Filifactor</taxon>
    </lineage>
</organism>
<feature type="binding site" evidence="5">
    <location>
        <begin position="189"/>
        <end position="194"/>
    </location>
    <ligand>
        <name>ATP</name>
        <dbReference type="ChEBI" id="CHEBI:30616"/>
    </ligand>
</feature>
<proteinExistence type="inferred from homology"/>
<feature type="binding site" evidence="5">
    <location>
        <position position="107"/>
    </location>
    <ligand>
        <name>ATP</name>
        <dbReference type="ChEBI" id="CHEBI:30616"/>
    </ligand>
</feature>
<keyword evidence="9" id="KW-1185">Reference proteome</keyword>
<name>A0ABV9QN67_9FIRM</name>
<dbReference type="SUPFAM" id="SSF55931">
    <property type="entry name" value="Glutamine synthetase/guanido kinase"/>
    <property type="match status" value="1"/>
</dbReference>
<dbReference type="Proteomes" id="UP001595916">
    <property type="component" value="Unassembled WGS sequence"/>
</dbReference>
<evidence type="ECO:0000256" key="2">
    <source>
        <dbReference type="ARBA" id="ARBA00022741"/>
    </source>
</evidence>
<reference evidence="9" key="1">
    <citation type="journal article" date="2019" name="Int. J. Syst. Evol. Microbiol.">
        <title>The Global Catalogue of Microorganisms (GCM) 10K type strain sequencing project: providing services to taxonomists for standard genome sequencing and annotation.</title>
        <authorList>
            <consortium name="The Broad Institute Genomics Platform"/>
            <consortium name="The Broad Institute Genome Sequencing Center for Infectious Disease"/>
            <person name="Wu L."/>
            <person name="Ma J."/>
        </authorList>
    </citation>
    <scope>NUCLEOTIDE SEQUENCE [LARGE SCALE GENOMIC DNA]</scope>
    <source>
        <strain evidence="9">CCUG 46385</strain>
    </source>
</reference>
<comment type="similarity">
    <text evidence="5 6">Belongs to the ATP:guanido phosphotransferase family.</text>
</comment>
<dbReference type="InterPro" id="IPR023660">
    <property type="entry name" value="Arg_Kinase"/>
</dbReference>
<evidence type="ECO:0000256" key="4">
    <source>
        <dbReference type="ARBA" id="ARBA00022840"/>
    </source>
</evidence>
<evidence type="ECO:0000256" key="1">
    <source>
        <dbReference type="ARBA" id="ARBA00022679"/>
    </source>
</evidence>
<dbReference type="InterPro" id="IPR014746">
    <property type="entry name" value="Gln_synth/guanido_kin_cat_dom"/>
</dbReference>
<keyword evidence="4 5" id="KW-0067">ATP-binding</keyword>
<evidence type="ECO:0000259" key="7">
    <source>
        <dbReference type="PROSITE" id="PS51510"/>
    </source>
</evidence>
<sequence length="339" mass="38805">MNPETYVLSSRVRLARNIKGIVFPNHMTHRDADKVIDEVVRAVSQGNKGMKDQFELRRMSQTDEFEKRRLLEQHLISKELLRSPLGALYSQKNGPVSIMINEEDHLRIQGIRRGYHLDEAYEDCSLIDALLEEKIRFSFSKKYGYLTACPTNLGTGMRCSLLLHLPALSELSYMPKLIEALSKQGFTVRGLYGEGSHAQGNLFQLSNQVTMGHSEKELIRRLKLIVRDVLEKEENVEQYLKHTGGSSFIDRIGRSSGALKYSYTMSQKEAMGLLSDIKLGYNLGWFQGVSGEDIKTALLEVGDSSLMRKDGRITIDEMRSRYLRDLFKNMELEVREMKK</sequence>
<dbReference type="InterPro" id="IPR000749">
    <property type="entry name" value="ATP-guanido_PTrfase"/>
</dbReference>
<feature type="binding site" evidence="5">
    <location>
        <position position="74"/>
    </location>
    <ligand>
        <name>ATP</name>
        <dbReference type="ChEBI" id="CHEBI:30616"/>
    </ligand>
</feature>
<protein>
    <submittedName>
        <fullName evidence="8">ATP--guanido phosphotransferase</fullName>
    </submittedName>
</protein>
<evidence type="ECO:0000256" key="3">
    <source>
        <dbReference type="ARBA" id="ARBA00022777"/>
    </source>
</evidence>
<dbReference type="CDD" id="cd07930">
    <property type="entry name" value="bacterial_phosphagen_kinase"/>
    <property type="match status" value="1"/>
</dbReference>
<comment type="caution">
    <text evidence="8">The sequence shown here is derived from an EMBL/GenBank/DDBJ whole genome shotgun (WGS) entry which is preliminary data.</text>
</comment>